<gene>
    <name evidence="3" type="ORF">H8S11_03335</name>
</gene>
<keyword evidence="1" id="KW-0812">Transmembrane</keyword>
<proteinExistence type="predicted"/>
<keyword evidence="1" id="KW-0472">Membrane</keyword>
<feature type="transmembrane region" description="Helical" evidence="1">
    <location>
        <begin position="56"/>
        <end position="77"/>
    </location>
</feature>
<feature type="transmembrane region" description="Helical" evidence="1">
    <location>
        <begin position="352"/>
        <end position="374"/>
    </location>
</feature>
<dbReference type="Pfam" id="PF01970">
    <property type="entry name" value="TctA"/>
    <property type="match status" value="1"/>
</dbReference>
<feature type="transmembrane region" description="Helical" evidence="1">
    <location>
        <begin position="139"/>
        <end position="158"/>
    </location>
</feature>
<feature type="transmembrane region" description="Helical" evidence="1">
    <location>
        <begin position="461"/>
        <end position="482"/>
    </location>
</feature>
<evidence type="ECO:0000256" key="1">
    <source>
        <dbReference type="SAM" id="Phobius"/>
    </source>
</evidence>
<dbReference type="RefSeq" id="WP_186852191.1">
    <property type="nucleotide sequence ID" value="NZ_JACOPO010000002.1"/>
</dbReference>
<dbReference type="PANTHER" id="PTHR35342">
    <property type="entry name" value="TRICARBOXYLIC TRANSPORT PROTEIN"/>
    <property type="match status" value="1"/>
</dbReference>
<dbReference type="EMBL" id="JACOPO010000002">
    <property type="protein sequence ID" value="MBC5721854.1"/>
    <property type="molecule type" value="Genomic_DNA"/>
</dbReference>
<accession>A0A8J6M5T1</accession>
<comment type="caution">
    <text evidence="3">The sequence shown here is derived from an EMBL/GenBank/DDBJ whole genome shotgun (WGS) entry which is preliminary data.</text>
</comment>
<evidence type="ECO:0000313" key="4">
    <source>
        <dbReference type="Proteomes" id="UP000628736"/>
    </source>
</evidence>
<dbReference type="PANTHER" id="PTHR35342:SF5">
    <property type="entry name" value="TRICARBOXYLIC TRANSPORT PROTEIN"/>
    <property type="match status" value="1"/>
</dbReference>
<sequence length="506" mass="53275">MIVQGLMEVLQPMTIALIAIGTVVGIIFGSIPGLTATMAIVMFLPVTYSMTASEGISMLMALYIGGISGGLISAILLNIPGTPSSVATCFDGKPMADKGEAGKALGTGVVFSFIGTVIGIGLLVVLAPVLCDFALKFQAYEYCALAVFSLSMVVALTGHDMPKGLISAVLGALLATVGLSPIDSKPRFTFGMYQLNNGFALVVLLIGLFAISEVMAYAETVRQKQDYTIRQDVKIRGVGFSMKEFVSNIPNAIVSALIGVGIGILPGIGGGVSCMISYTVSKNTSKRRELYGTGIMDGVVASETANNGTIGGAMIPLLSLGIPGDAVTAMLLGGLQVHNVAPGPLIYEKNGVVVYAIFFAMVLAAIFMLVFMMLGMRFFISVLKVPKNYLLPVVVVLCAIGAIGNANMLFDTYAMVLFGLMSYLLVKAKIPTVPMILGFILGPTFEQNLRRVSQLASSDPFWNHPIFCVLIIATVLVVIFSARANLKDAKRAEEAEAIKMAASGDE</sequence>
<name>A0A8J6M5T1_9FIRM</name>
<feature type="transmembrane region" description="Helical" evidence="1">
    <location>
        <begin position="417"/>
        <end position="441"/>
    </location>
</feature>
<dbReference type="Proteomes" id="UP000628736">
    <property type="component" value="Unassembled WGS sequence"/>
</dbReference>
<dbReference type="InterPro" id="IPR002823">
    <property type="entry name" value="DUF112_TM"/>
</dbReference>
<feature type="transmembrane region" description="Helical" evidence="1">
    <location>
        <begin position="104"/>
        <end position="127"/>
    </location>
</feature>
<evidence type="ECO:0000259" key="2">
    <source>
        <dbReference type="Pfam" id="PF01970"/>
    </source>
</evidence>
<feature type="transmembrane region" description="Helical" evidence="1">
    <location>
        <begin position="389"/>
        <end position="410"/>
    </location>
</feature>
<protein>
    <submittedName>
        <fullName evidence="3">Tripartite tricarboxylate transporter permease</fullName>
    </submittedName>
</protein>
<feature type="transmembrane region" description="Helical" evidence="1">
    <location>
        <begin position="195"/>
        <end position="218"/>
    </location>
</feature>
<evidence type="ECO:0000313" key="3">
    <source>
        <dbReference type="EMBL" id="MBC5721854.1"/>
    </source>
</evidence>
<feature type="transmembrane region" description="Helical" evidence="1">
    <location>
        <begin position="15"/>
        <end position="44"/>
    </location>
</feature>
<reference evidence="3" key="1">
    <citation type="submission" date="2020-08" db="EMBL/GenBank/DDBJ databases">
        <title>Genome public.</title>
        <authorList>
            <person name="Liu C."/>
            <person name="Sun Q."/>
        </authorList>
    </citation>
    <scope>NUCLEOTIDE SEQUENCE</scope>
    <source>
        <strain evidence="3">NSJ-23</strain>
    </source>
</reference>
<keyword evidence="1" id="KW-1133">Transmembrane helix</keyword>
<feature type="transmembrane region" description="Helical" evidence="1">
    <location>
        <begin position="252"/>
        <end position="278"/>
    </location>
</feature>
<dbReference type="AlphaFoldDB" id="A0A8J6M5T1"/>
<feature type="domain" description="DUF112" evidence="2">
    <location>
        <begin position="16"/>
        <end position="437"/>
    </location>
</feature>
<feature type="transmembrane region" description="Helical" evidence="1">
    <location>
        <begin position="164"/>
        <end position="183"/>
    </location>
</feature>
<keyword evidence="4" id="KW-1185">Reference proteome</keyword>
<organism evidence="3 4">
    <name type="scientific">Flintibacter hominis</name>
    <dbReference type="NCBI Taxonomy" id="2763048"/>
    <lineage>
        <taxon>Bacteria</taxon>
        <taxon>Bacillati</taxon>
        <taxon>Bacillota</taxon>
        <taxon>Clostridia</taxon>
        <taxon>Eubacteriales</taxon>
        <taxon>Flintibacter</taxon>
    </lineage>
</organism>